<dbReference type="Gene3D" id="2.60.40.790">
    <property type="match status" value="1"/>
</dbReference>
<dbReference type="SUPFAM" id="SSF49764">
    <property type="entry name" value="HSP20-like chaperones"/>
    <property type="match status" value="1"/>
</dbReference>
<dbReference type="EMBL" id="KE148153">
    <property type="protein sequence ID" value="EPE06267.1"/>
    <property type="molecule type" value="Genomic_DNA"/>
</dbReference>
<dbReference type="PROSITE" id="PS51203">
    <property type="entry name" value="CS"/>
    <property type="match status" value="1"/>
</dbReference>
<dbReference type="GO" id="GO:0051087">
    <property type="term" value="F:protein-folding chaperone binding"/>
    <property type="evidence" value="ECO:0007669"/>
    <property type="project" value="TreeGrafter"/>
</dbReference>
<evidence type="ECO:0000313" key="5">
    <source>
        <dbReference type="Proteomes" id="UP000016923"/>
    </source>
</evidence>
<accession>S3C0J4</accession>
<evidence type="ECO:0000256" key="1">
    <source>
        <dbReference type="ARBA" id="ARBA00025733"/>
    </source>
</evidence>
<evidence type="ECO:0000313" key="4">
    <source>
        <dbReference type="EMBL" id="EPE06267.1"/>
    </source>
</evidence>
<dbReference type="HOGENOM" id="CLU_078883_0_0_1"/>
<dbReference type="GO" id="GO:0005634">
    <property type="term" value="C:nucleus"/>
    <property type="evidence" value="ECO:0007669"/>
    <property type="project" value="TreeGrafter"/>
</dbReference>
<dbReference type="STRING" id="1262450.S3C0J4"/>
<comment type="similarity">
    <text evidence="1">Belongs to the p23/wos2 family.</text>
</comment>
<dbReference type="VEuPathDB" id="FungiDB:F503_02395"/>
<dbReference type="InterPro" id="IPR007052">
    <property type="entry name" value="CS_dom"/>
</dbReference>
<dbReference type="Proteomes" id="UP000016923">
    <property type="component" value="Unassembled WGS sequence"/>
</dbReference>
<dbReference type="GO" id="GO:0051131">
    <property type="term" value="P:chaperone-mediated protein complex assembly"/>
    <property type="evidence" value="ECO:0007669"/>
    <property type="project" value="TreeGrafter"/>
</dbReference>
<feature type="compositionally biased region" description="Acidic residues" evidence="2">
    <location>
        <begin position="218"/>
        <end position="228"/>
    </location>
</feature>
<dbReference type="GO" id="GO:0005829">
    <property type="term" value="C:cytosol"/>
    <property type="evidence" value="ECO:0007669"/>
    <property type="project" value="TreeGrafter"/>
</dbReference>
<dbReference type="PANTHER" id="PTHR22932:SF1">
    <property type="entry name" value="CO-CHAPERONE PROTEIN DAF-41"/>
    <property type="match status" value="1"/>
</dbReference>
<proteinExistence type="inferred from homology"/>
<keyword evidence="5" id="KW-1185">Reference proteome</keyword>
<dbReference type="InterPro" id="IPR045250">
    <property type="entry name" value="p23-like"/>
</dbReference>
<name>S3C0J4_OPHP1</name>
<dbReference type="GO" id="GO:0051879">
    <property type="term" value="F:Hsp90 protein binding"/>
    <property type="evidence" value="ECO:0007669"/>
    <property type="project" value="InterPro"/>
</dbReference>
<dbReference type="InterPro" id="IPR008978">
    <property type="entry name" value="HSP20-like_chaperone"/>
</dbReference>
<protein>
    <submittedName>
        <fullName evidence="4">Hsp90 associated co-chaperone</fullName>
    </submittedName>
</protein>
<dbReference type="OMA" id="EEGPYWP"/>
<evidence type="ECO:0000259" key="3">
    <source>
        <dbReference type="PROSITE" id="PS51203"/>
    </source>
</evidence>
<dbReference type="eggNOG" id="KOG3158">
    <property type="taxonomic scope" value="Eukaryota"/>
</dbReference>
<dbReference type="CDD" id="cd06465">
    <property type="entry name" value="p23_hB-ind1_like"/>
    <property type="match status" value="1"/>
</dbReference>
<dbReference type="PANTHER" id="PTHR22932">
    <property type="entry name" value="TELOMERASE-BINDING PROTEIN P23 HSP90 CO-CHAPERONE"/>
    <property type="match status" value="1"/>
</dbReference>
<organism evidence="4 5">
    <name type="scientific">Ophiostoma piceae (strain UAMH 11346)</name>
    <name type="common">Sap stain fungus</name>
    <dbReference type="NCBI Taxonomy" id="1262450"/>
    <lineage>
        <taxon>Eukaryota</taxon>
        <taxon>Fungi</taxon>
        <taxon>Dikarya</taxon>
        <taxon>Ascomycota</taxon>
        <taxon>Pezizomycotina</taxon>
        <taxon>Sordariomycetes</taxon>
        <taxon>Sordariomycetidae</taxon>
        <taxon>Ophiostomatales</taxon>
        <taxon>Ophiostomataceae</taxon>
        <taxon>Ophiostoma</taxon>
    </lineage>
</organism>
<feature type="domain" description="CS" evidence="3">
    <location>
        <begin position="5"/>
        <end position="104"/>
    </location>
</feature>
<dbReference type="AlphaFoldDB" id="S3C0J4"/>
<feature type="compositionally biased region" description="Acidic residues" evidence="2">
    <location>
        <begin position="183"/>
        <end position="206"/>
    </location>
</feature>
<evidence type="ECO:0000256" key="2">
    <source>
        <dbReference type="SAM" id="MobiDB-lite"/>
    </source>
</evidence>
<dbReference type="OrthoDB" id="1564555at2759"/>
<dbReference type="GO" id="GO:0006457">
    <property type="term" value="P:protein folding"/>
    <property type="evidence" value="ECO:0007669"/>
    <property type="project" value="TreeGrafter"/>
</dbReference>
<gene>
    <name evidence="4" type="ORF">F503_02395</name>
</gene>
<feature type="region of interest" description="Disordered" evidence="2">
    <location>
        <begin position="172"/>
        <end position="228"/>
    </location>
</feature>
<sequence length="228" mass="24493">MATTTYTPEVLWAQRSSSVDAEHNFIYLTLIVPDASPSNAEIVLKPNSVSFKGFSNTLKRAFAVVLDLYGEIDETASKINHTSRSVELKLIKKELKEEYWPRLLKEPKKLHFLKTDFDKWVDEDEQDEAPQEDFSQFGGMGGGMGGMGGGMPGGMGGMPGMGGDFGGIDFSKLGGAGGFGAGGDEDDLDEDEDDDEMPPLEGEDEAPAAGKAAPVVEDVTETETETKA</sequence>
<dbReference type="FunFam" id="2.60.40.790:FF:000013">
    <property type="entry name" value="Very-long-chain (3R)-3-hydroxyacyl-CoA dehydratase"/>
    <property type="match status" value="1"/>
</dbReference>
<reference evidence="4 5" key="1">
    <citation type="journal article" date="2013" name="BMC Genomics">
        <title>The genome and transcriptome of the pine saprophyte Ophiostoma piceae, and a comparison with the bark beetle-associated pine pathogen Grosmannia clavigera.</title>
        <authorList>
            <person name="Haridas S."/>
            <person name="Wang Y."/>
            <person name="Lim L."/>
            <person name="Massoumi Alamouti S."/>
            <person name="Jackman S."/>
            <person name="Docking R."/>
            <person name="Robertson G."/>
            <person name="Birol I."/>
            <person name="Bohlmann J."/>
            <person name="Breuil C."/>
        </authorList>
    </citation>
    <scope>NUCLEOTIDE SEQUENCE [LARGE SCALE GENOMIC DNA]</scope>
    <source>
        <strain evidence="4 5">UAMH 11346</strain>
    </source>
</reference>